<gene>
    <name evidence="2" type="ORF">K469DRAFT_739283</name>
</gene>
<feature type="transmembrane region" description="Helical" evidence="1">
    <location>
        <begin position="103"/>
        <end position="123"/>
    </location>
</feature>
<protein>
    <submittedName>
        <fullName evidence="2">Uncharacterized protein</fullName>
    </submittedName>
</protein>
<dbReference type="EMBL" id="ML994637">
    <property type="protein sequence ID" value="KAF2184660.1"/>
    <property type="molecule type" value="Genomic_DNA"/>
</dbReference>
<accession>A0A6A6E3D8</accession>
<keyword evidence="1" id="KW-0812">Transmembrane</keyword>
<sequence length="728" mass="81038">MNSEPNSYTYAVHLGFWTNWSYGAIRGGTITLTRQHGGFLIAFLAIYIGMVGKSFWRLGCFTLHRYLSSGELQDGLHHQRWAWRLMLSMIAWRRHARRPILRLLPIILLAFLVSAAFGIASIFSSHVTTDTANEVLLNGERCGLLSRIKPNNVTAVYSIFKPYHAELTSQFLNYGMQCYGNSSNTDGCNLYTKTHLPLIANPKAACPFNETICKSNENNLILDTGYLHSLKHLGINSSPKDQFQVRVVHECAPLVTDGFTEIFNDTAIGPVMRYLYGKGKDSTYVDRRWTHQAPLNYPYDSNGTGYLQTSRPEYSLGSVGAFGGAAELVTHMQLWSPIPQLQRPDADVSLLFLSAPGIRFSAPVDDPWFNAHQNAGLLYDQDNKTRPSWVQDSAGGVMGCTMQMQYCNPSLSKLSESLRCEPLRGIMDPISASTIPKIFSSKSQLDLVARANDIFKMDTCTIDIFVGAIGAAALRARYGLGRGYQGPLPINQWQLEAEHWVKGFLTSIQDAFVRSANGPPRELDPFLVPPEKNDTAANTMCRNQKIVSTKYSSFNVLGISLILLLGGLIIVLDLTLEPLIACFLKRRYRNHVDQNQAWSAKKNRKHHLYAVLEWSSTNTLQLQRLAYEEAGFGRWEKCVGDNPITLPGEKLGVLNLDDVQHPVFKKQGRGGVKRTGTGLETLVEDSVGVDRKKMEANLEELDIAVTVTESPSSSIAGKEFRDGEKGAR</sequence>
<dbReference type="Proteomes" id="UP000800200">
    <property type="component" value="Unassembled WGS sequence"/>
</dbReference>
<feature type="transmembrane region" description="Helical" evidence="1">
    <location>
        <begin position="554"/>
        <end position="576"/>
    </location>
</feature>
<proteinExistence type="predicted"/>
<name>A0A6A6E3D8_9PEZI</name>
<keyword evidence="1" id="KW-1133">Transmembrane helix</keyword>
<keyword evidence="3" id="KW-1185">Reference proteome</keyword>
<evidence type="ECO:0000256" key="1">
    <source>
        <dbReference type="SAM" id="Phobius"/>
    </source>
</evidence>
<organism evidence="2 3">
    <name type="scientific">Zopfia rhizophila CBS 207.26</name>
    <dbReference type="NCBI Taxonomy" id="1314779"/>
    <lineage>
        <taxon>Eukaryota</taxon>
        <taxon>Fungi</taxon>
        <taxon>Dikarya</taxon>
        <taxon>Ascomycota</taxon>
        <taxon>Pezizomycotina</taxon>
        <taxon>Dothideomycetes</taxon>
        <taxon>Dothideomycetes incertae sedis</taxon>
        <taxon>Zopfiaceae</taxon>
        <taxon>Zopfia</taxon>
    </lineage>
</organism>
<reference evidence="2" key="1">
    <citation type="journal article" date="2020" name="Stud. Mycol.">
        <title>101 Dothideomycetes genomes: a test case for predicting lifestyles and emergence of pathogens.</title>
        <authorList>
            <person name="Haridas S."/>
            <person name="Albert R."/>
            <person name="Binder M."/>
            <person name="Bloem J."/>
            <person name="Labutti K."/>
            <person name="Salamov A."/>
            <person name="Andreopoulos B."/>
            <person name="Baker S."/>
            <person name="Barry K."/>
            <person name="Bills G."/>
            <person name="Bluhm B."/>
            <person name="Cannon C."/>
            <person name="Castanera R."/>
            <person name="Culley D."/>
            <person name="Daum C."/>
            <person name="Ezra D."/>
            <person name="Gonzalez J."/>
            <person name="Henrissat B."/>
            <person name="Kuo A."/>
            <person name="Liang C."/>
            <person name="Lipzen A."/>
            <person name="Lutzoni F."/>
            <person name="Magnuson J."/>
            <person name="Mondo S."/>
            <person name="Nolan M."/>
            <person name="Ohm R."/>
            <person name="Pangilinan J."/>
            <person name="Park H.-J."/>
            <person name="Ramirez L."/>
            <person name="Alfaro M."/>
            <person name="Sun H."/>
            <person name="Tritt A."/>
            <person name="Yoshinaga Y."/>
            <person name="Zwiers L.-H."/>
            <person name="Turgeon B."/>
            <person name="Goodwin S."/>
            <person name="Spatafora J."/>
            <person name="Crous P."/>
            <person name="Grigoriev I."/>
        </authorList>
    </citation>
    <scope>NUCLEOTIDE SEQUENCE</scope>
    <source>
        <strain evidence="2">CBS 207.26</strain>
    </source>
</reference>
<feature type="transmembrane region" description="Helical" evidence="1">
    <location>
        <begin position="37"/>
        <end position="56"/>
    </location>
</feature>
<dbReference type="OrthoDB" id="3540210at2759"/>
<evidence type="ECO:0000313" key="3">
    <source>
        <dbReference type="Proteomes" id="UP000800200"/>
    </source>
</evidence>
<keyword evidence="1" id="KW-0472">Membrane</keyword>
<evidence type="ECO:0000313" key="2">
    <source>
        <dbReference type="EMBL" id="KAF2184660.1"/>
    </source>
</evidence>
<dbReference type="AlphaFoldDB" id="A0A6A6E3D8"/>